<reference evidence="1 2" key="2">
    <citation type="journal article" date="2013" name="Plant Cell Physiol.">
        <title>Rice Annotation Project Database (RAP-DB): an integrative and interactive database for rice genomics.</title>
        <authorList>
            <person name="Sakai H."/>
            <person name="Lee S.S."/>
            <person name="Tanaka T."/>
            <person name="Numa H."/>
            <person name="Kim J."/>
            <person name="Kawahara Y."/>
            <person name="Wakimoto H."/>
            <person name="Yang C.C."/>
            <person name="Iwamoto M."/>
            <person name="Abe T."/>
            <person name="Yamada Y."/>
            <person name="Muto A."/>
            <person name="Inokuchi H."/>
            <person name="Ikemura T."/>
            <person name="Matsumoto T."/>
            <person name="Sasaki T."/>
            <person name="Itoh T."/>
        </authorList>
    </citation>
    <scope>NUCLEOTIDE SEQUENCE [LARGE SCALE GENOMIC DNA]</scope>
    <source>
        <strain evidence="2">cv. Nipponbare</strain>
    </source>
</reference>
<evidence type="ECO:0000313" key="1">
    <source>
        <dbReference type="EMBL" id="BAS86419.1"/>
    </source>
</evidence>
<reference evidence="1 2" key="3">
    <citation type="journal article" date="2013" name="Rice">
        <title>Improvement of the Oryza sativa Nipponbare reference genome using next generation sequence and optical map data.</title>
        <authorList>
            <person name="Kawahara Y."/>
            <person name="de la Bastide M."/>
            <person name="Hamilton J.P."/>
            <person name="Kanamori H."/>
            <person name="McCombie W.R."/>
            <person name="Ouyang S."/>
            <person name="Schwartz D.C."/>
            <person name="Tanaka T."/>
            <person name="Wu J."/>
            <person name="Zhou S."/>
            <person name="Childs K.L."/>
            <person name="Davidson R.M."/>
            <person name="Lin H."/>
            <person name="Quesada-Ocampo L."/>
            <person name="Vaillancourt B."/>
            <person name="Sakai H."/>
            <person name="Lee S.S."/>
            <person name="Kim J."/>
            <person name="Numa H."/>
            <person name="Itoh T."/>
            <person name="Buell C.R."/>
            <person name="Matsumoto T."/>
        </authorList>
    </citation>
    <scope>NUCLEOTIDE SEQUENCE [LARGE SCALE GENOMIC DNA]</scope>
    <source>
        <strain evidence="2">cv. Nipponbare</strain>
    </source>
</reference>
<proteinExistence type="predicted"/>
<organism evidence="1 2">
    <name type="scientific">Oryza sativa subsp. japonica</name>
    <name type="common">Rice</name>
    <dbReference type="NCBI Taxonomy" id="39947"/>
    <lineage>
        <taxon>Eukaryota</taxon>
        <taxon>Viridiplantae</taxon>
        <taxon>Streptophyta</taxon>
        <taxon>Embryophyta</taxon>
        <taxon>Tracheophyta</taxon>
        <taxon>Spermatophyta</taxon>
        <taxon>Magnoliopsida</taxon>
        <taxon>Liliopsida</taxon>
        <taxon>Poales</taxon>
        <taxon>Poaceae</taxon>
        <taxon>BOP clade</taxon>
        <taxon>Oryzoideae</taxon>
        <taxon>Oryzeae</taxon>
        <taxon>Oryzinae</taxon>
        <taxon>Oryza</taxon>
        <taxon>Oryza sativa</taxon>
    </lineage>
</organism>
<dbReference type="Proteomes" id="UP000059680">
    <property type="component" value="Chromosome 3"/>
</dbReference>
<sequence>MNFCFINISRCFLISMLLGAWSATYNISLPHNGT</sequence>
<dbReference type="Gramene" id="Os03t0751800-01">
    <property type="protein sequence ID" value="Os03t0751800-01"/>
    <property type="gene ID" value="Os03g0751800"/>
</dbReference>
<dbReference type="PaxDb" id="39947-A0A0P0W358"/>
<keyword evidence="2" id="KW-1185">Reference proteome</keyword>
<dbReference type="EMBL" id="AP014959">
    <property type="protein sequence ID" value="BAS86419.1"/>
    <property type="molecule type" value="Genomic_DNA"/>
</dbReference>
<dbReference type="InParanoid" id="A0A0P0W358"/>
<reference evidence="2" key="1">
    <citation type="journal article" date="2005" name="Nature">
        <title>The map-based sequence of the rice genome.</title>
        <authorList>
            <consortium name="International rice genome sequencing project (IRGSP)"/>
            <person name="Matsumoto T."/>
            <person name="Wu J."/>
            <person name="Kanamori H."/>
            <person name="Katayose Y."/>
            <person name="Fujisawa M."/>
            <person name="Namiki N."/>
            <person name="Mizuno H."/>
            <person name="Yamamoto K."/>
            <person name="Antonio B.A."/>
            <person name="Baba T."/>
            <person name="Sakata K."/>
            <person name="Nagamura Y."/>
            <person name="Aoki H."/>
            <person name="Arikawa K."/>
            <person name="Arita K."/>
            <person name="Bito T."/>
            <person name="Chiden Y."/>
            <person name="Fujitsuka N."/>
            <person name="Fukunaka R."/>
            <person name="Hamada M."/>
            <person name="Harada C."/>
            <person name="Hayashi A."/>
            <person name="Hijishita S."/>
            <person name="Honda M."/>
            <person name="Hosokawa S."/>
            <person name="Ichikawa Y."/>
            <person name="Idonuma A."/>
            <person name="Iijima M."/>
            <person name="Ikeda M."/>
            <person name="Ikeno M."/>
            <person name="Ito K."/>
            <person name="Ito S."/>
            <person name="Ito T."/>
            <person name="Ito Y."/>
            <person name="Ito Y."/>
            <person name="Iwabuchi A."/>
            <person name="Kamiya K."/>
            <person name="Karasawa W."/>
            <person name="Kurita K."/>
            <person name="Katagiri S."/>
            <person name="Kikuta A."/>
            <person name="Kobayashi H."/>
            <person name="Kobayashi N."/>
            <person name="Machita K."/>
            <person name="Maehara T."/>
            <person name="Masukawa M."/>
            <person name="Mizubayashi T."/>
            <person name="Mukai Y."/>
            <person name="Nagasaki H."/>
            <person name="Nagata Y."/>
            <person name="Naito S."/>
            <person name="Nakashima M."/>
            <person name="Nakama Y."/>
            <person name="Nakamichi Y."/>
            <person name="Nakamura M."/>
            <person name="Meguro A."/>
            <person name="Negishi M."/>
            <person name="Ohta I."/>
            <person name="Ohta T."/>
            <person name="Okamoto M."/>
            <person name="Ono N."/>
            <person name="Saji S."/>
            <person name="Sakaguchi M."/>
            <person name="Sakai K."/>
            <person name="Shibata M."/>
            <person name="Shimokawa T."/>
            <person name="Song J."/>
            <person name="Takazaki Y."/>
            <person name="Terasawa K."/>
            <person name="Tsugane M."/>
            <person name="Tsuji K."/>
            <person name="Ueda S."/>
            <person name="Waki K."/>
            <person name="Yamagata H."/>
            <person name="Yamamoto M."/>
            <person name="Yamamoto S."/>
            <person name="Yamane H."/>
            <person name="Yoshiki S."/>
            <person name="Yoshihara R."/>
            <person name="Yukawa K."/>
            <person name="Zhong H."/>
            <person name="Yano M."/>
            <person name="Yuan Q."/>
            <person name="Ouyang S."/>
            <person name="Liu J."/>
            <person name="Jones K.M."/>
            <person name="Gansberger K."/>
            <person name="Moffat K."/>
            <person name="Hill J."/>
            <person name="Bera J."/>
            <person name="Fadrosh D."/>
            <person name="Jin S."/>
            <person name="Johri S."/>
            <person name="Kim M."/>
            <person name="Overton L."/>
            <person name="Reardon M."/>
            <person name="Tsitrin T."/>
            <person name="Vuong H."/>
            <person name="Weaver B."/>
            <person name="Ciecko A."/>
            <person name="Tallon L."/>
            <person name="Jackson J."/>
            <person name="Pai G."/>
            <person name="Aken S.V."/>
            <person name="Utterback T."/>
            <person name="Reidmuller S."/>
            <person name="Feldblyum T."/>
            <person name="Hsiao J."/>
            <person name="Zismann V."/>
            <person name="Iobst S."/>
            <person name="de Vazeille A.R."/>
            <person name="Buell C.R."/>
            <person name="Ying K."/>
            <person name="Li Y."/>
            <person name="Lu T."/>
            <person name="Huang Y."/>
            <person name="Zhao Q."/>
            <person name="Feng Q."/>
            <person name="Zhang L."/>
            <person name="Zhu J."/>
            <person name="Weng Q."/>
            <person name="Mu J."/>
            <person name="Lu Y."/>
            <person name="Fan D."/>
            <person name="Liu Y."/>
            <person name="Guan J."/>
            <person name="Zhang Y."/>
            <person name="Yu S."/>
            <person name="Liu X."/>
            <person name="Zhang Y."/>
            <person name="Hong G."/>
            <person name="Han B."/>
            <person name="Choisne N."/>
            <person name="Demange N."/>
            <person name="Orjeda G."/>
            <person name="Samain S."/>
            <person name="Cattolico L."/>
            <person name="Pelletier E."/>
            <person name="Couloux A."/>
            <person name="Segurens B."/>
            <person name="Wincker P."/>
            <person name="D'Hont A."/>
            <person name="Scarpelli C."/>
            <person name="Weissenbach J."/>
            <person name="Salanoubat M."/>
            <person name="Quetier F."/>
            <person name="Yu Y."/>
            <person name="Kim H.R."/>
            <person name="Rambo T."/>
            <person name="Currie J."/>
            <person name="Collura K."/>
            <person name="Luo M."/>
            <person name="Yang T."/>
            <person name="Ammiraju J.S.S."/>
            <person name="Engler F."/>
            <person name="Soderlund C."/>
            <person name="Wing R.A."/>
            <person name="Palmer L.E."/>
            <person name="de la Bastide M."/>
            <person name="Spiegel L."/>
            <person name="Nascimento L."/>
            <person name="Zutavern T."/>
            <person name="O'Shaughnessy A."/>
            <person name="Dike S."/>
            <person name="Dedhia N."/>
            <person name="Preston R."/>
            <person name="Balija V."/>
            <person name="McCombie W.R."/>
            <person name="Chow T."/>
            <person name="Chen H."/>
            <person name="Chung M."/>
            <person name="Chen C."/>
            <person name="Shaw J."/>
            <person name="Wu H."/>
            <person name="Hsiao K."/>
            <person name="Chao Y."/>
            <person name="Chu M."/>
            <person name="Cheng C."/>
            <person name="Hour A."/>
            <person name="Lee P."/>
            <person name="Lin S."/>
            <person name="Lin Y."/>
            <person name="Liou J."/>
            <person name="Liu S."/>
            <person name="Hsing Y."/>
            <person name="Raghuvanshi S."/>
            <person name="Mohanty A."/>
            <person name="Bharti A.K."/>
            <person name="Gaur A."/>
            <person name="Gupta V."/>
            <person name="Kumar D."/>
            <person name="Ravi V."/>
            <person name="Vij S."/>
            <person name="Kapur A."/>
            <person name="Khurana P."/>
            <person name="Khurana P."/>
            <person name="Khurana J.P."/>
            <person name="Tyagi A.K."/>
            <person name="Gaikwad K."/>
            <person name="Singh A."/>
            <person name="Dalal V."/>
            <person name="Srivastava S."/>
            <person name="Dixit A."/>
            <person name="Pal A.K."/>
            <person name="Ghazi I.A."/>
            <person name="Yadav M."/>
            <person name="Pandit A."/>
            <person name="Bhargava A."/>
            <person name="Sureshbabu K."/>
            <person name="Batra K."/>
            <person name="Sharma T.R."/>
            <person name="Mohapatra T."/>
            <person name="Singh N.K."/>
            <person name="Messing J."/>
            <person name="Nelson A.B."/>
            <person name="Fuks G."/>
            <person name="Kavchok S."/>
            <person name="Keizer G."/>
            <person name="Linton E."/>
            <person name="Llaca V."/>
            <person name="Song R."/>
            <person name="Tanyolac B."/>
            <person name="Young S."/>
            <person name="Ho-Il K."/>
            <person name="Hahn J.H."/>
            <person name="Sangsakoo G."/>
            <person name="Vanavichit A."/>
            <person name="de Mattos Luiz.A.T."/>
            <person name="Zimmer P.D."/>
            <person name="Malone G."/>
            <person name="Dellagostin O."/>
            <person name="de Oliveira A.C."/>
            <person name="Bevan M."/>
            <person name="Bancroft I."/>
            <person name="Minx P."/>
            <person name="Cordum H."/>
            <person name="Wilson R."/>
            <person name="Cheng Z."/>
            <person name="Jin W."/>
            <person name="Jiang J."/>
            <person name="Leong S.A."/>
            <person name="Iwama H."/>
            <person name="Gojobori T."/>
            <person name="Itoh T."/>
            <person name="Niimura Y."/>
            <person name="Fujii Y."/>
            <person name="Habara T."/>
            <person name="Sakai H."/>
            <person name="Sato Y."/>
            <person name="Wilson G."/>
            <person name="Kumar K."/>
            <person name="McCouch S."/>
            <person name="Juretic N."/>
            <person name="Hoen D."/>
            <person name="Wright S."/>
            <person name="Bruskiewich R."/>
            <person name="Bureau T."/>
            <person name="Miyao A."/>
            <person name="Hirochika H."/>
            <person name="Nishikawa T."/>
            <person name="Kadowaki K."/>
            <person name="Sugiura M."/>
            <person name="Burr B."/>
            <person name="Sasaki T."/>
        </authorList>
    </citation>
    <scope>NUCLEOTIDE SEQUENCE [LARGE SCALE GENOMIC DNA]</scope>
    <source>
        <strain evidence="2">cv. Nipponbare</strain>
    </source>
</reference>
<protein>
    <submittedName>
        <fullName evidence="1">Os03g0751800 protein</fullName>
    </submittedName>
</protein>
<dbReference type="AlphaFoldDB" id="A0A0P0W358"/>
<evidence type="ECO:0000313" key="2">
    <source>
        <dbReference type="Proteomes" id="UP000059680"/>
    </source>
</evidence>
<name>A0A0P0W358_ORYSJ</name>
<accession>A0A0P0W358</accession>
<gene>
    <name evidence="1" type="ordered locus">Os03g0751800</name>
    <name evidence="1" type="ORF">OSNPB_030751800</name>
</gene>